<dbReference type="AlphaFoldDB" id="A0A1H8CM88"/>
<dbReference type="EMBL" id="FOCQ01000004">
    <property type="protein sequence ID" value="SEM96381.1"/>
    <property type="molecule type" value="Genomic_DNA"/>
</dbReference>
<organism evidence="1 2">
    <name type="scientific">Lihuaxuella thermophila</name>
    <dbReference type="NCBI Taxonomy" id="1173111"/>
    <lineage>
        <taxon>Bacteria</taxon>
        <taxon>Bacillati</taxon>
        <taxon>Bacillota</taxon>
        <taxon>Bacilli</taxon>
        <taxon>Bacillales</taxon>
        <taxon>Thermoactinomycetaceae</taxon>
        <taxon>Lihuaxuella</taxon>
    </lineage>
</organism>
<name>A0A1H8CM88_9BACL</name>
<dbReference type="STRING" id="1173111.SAMN05444955_10414"/>
<dbReference type="RefSeq" id="WP_089966077.1">
    <property type="nucleotide sequence ID" value="NZ_FOCQ01000004.1"/>
</dbReference>
<gene>
    <name evidence="1" type="ORF">SAMN05444955_10414</name>
</gene>
<proteinExistence type="predicted"/>
<accession>A0A1H8CM88</accession>
<dbReference type="Proteomes" id="UP000199695">
    <property type="component" value="Unassembled WGS sequence"/>
</dbReference>
<evidence type="ECO:0000313" key="2">
    <source>
        <dbReference type="Proteomes" id="UP000199695"/>
    </source>
</evidence>
<protein>
    <submittedName>
        <fullName evidence="1">Uncharacterized protein</fullName>
    </submittedName>
</protein>
<reference evidence="1 2" key="1">
    <citation type="submission" date="2016-10" db="EMBL/GenBank/DDBJ databases">
        <authorList>
            <person name="de Groot N.N."/>
        </authorList>
    </citation>
    <scope>NUCLEOTIDE SEQUENCE [LARGE SCALE GENOMIC DNA]</scope>
    <source>
        <strain evidence="1 2">DSM 46701</strain>
    </source>
</reference>
<evidence type="ECO:0000313" key="1">
    <source>
        <dbReference type="EMBL" id="SEM96381.1"/>
    </source>
</evidence>
<keyword evidence="2" id="KW-1185">Reference proteome</keyword>
<sequence length="124" mass="13973">MDDFEKLAERYERRNLFSGGATLPLQRSGDGKQIPERAFFMGCVKLSWTAFFATSINRTSGEICLATSDSATASERSRQTDFGAESKQRDFHSRIVRSSCLILLLQSKLFGCMCGLRENDELMK</sequence>